<protein>
    <submittedName>
        <fullName evidence="1">Uncharacterized protein</fullName>
    </submittedName>
</protein>
<name>A0A0D7AEI4_9AGAR</name>
<keyword evidence="2" id="KW-1185">Reference proteome</keyword>
<dbReference type="Proteomes" id="UP000054144">
    <property type="component" value="Unassembled WGS sequence"/>
</dbReference>
<dbReference type="EMBL" id="KN881813">
    <property type="protein sequence ID" value="KIY48799.1"/>
    <property type="molecule type" value="Genomic_DNA"/>
</dbReference>
<evidence type="ECO:0000313" key="1">
    <source>
        <dbReference type="EMBL" id="KIY48799.1"/>
    </source>
</evidence>
<organism evidence="1 2">
    <name type="scientific">Fistulina hepatica ATCC 64428</name>
    <dbReference type="NCBI Taxonomy" id="1128425"/>
    <lineage>
        <taxon>Eukaryota</taxon>
        <taxon>Fungi</taxon>
        <taxon>Dikarya</taxon>
        <taxon>Basidiomycota</taxon>
        <taxon>Agaricomycotina</taxon>
        <taxon>Agaricomycetes</taxon>
        <taxon>Agaricomycetidae</taxon>
        <taxon>Agaricales</taxon>
        <taxon>Fistulinaceae</taxon>
        <taxon>Fistulina</taxon>
    </lineage>
</organism>
<gene>
    <name evidence="1" type="ORF">FISHEDRAFT_73310</name>
</gene>
<accession>A0A0D7AEI4</accession>
<dbReference type="AlphaFoldDB" id="A0A0D7AEI4"/>
<sequence length="131" mass="14934">MNTLQCSDTSPLVDTGLCMGDMGVRPHDDADGRTTTRAASGRCARPQDQRRCARLHTVRIATRRCAQLRDCTHGLTTARTASRPCMWPHDDVYDRVHGPRMTRRATQRHPWLYDRAHGPTTTLFFEVSNIW</sequence>
<proteinExistence type="predicted"/>
<evidence type="ECO:0000313" key="2">
    <source>
        <dbReference type="Proteomes" id="UP000054144"/>
    </source>
</evidence>
<reference evidence="1 2" key="1">
    <citation type="journal article" date="2015" name="Fungal Genet. Biol.">
        <title>Evolution of novel wood decay mechanisms in Agaricales revealed by the genome sequences of Fistulina hepatica and Cylindrobasidium torrendii.</title>
        <authorList>
            <person name="Floudas D."/>
            <person name="Held B.W."/>
            <person name="Riley R."/>
            <person name="Nagy L.G."/>
            <person name="Koehler G."/>
            <person name="Ransdell A.S."/>
            <person name="Younus H."/>
            <person name="Chow J."/>
            <person name="Chiniquy J."/>
            <person name="Lipzen A."/>
            <person name="Tritt A."/>
            <person name="Sun H."/>
            <person name="Haridas S."/>
            <person name="LaButti K."/>
            <person name="Ohm R.A."/>
            <person name="Kues U."/>
            <person name="Blanchette R.A."/>
            <person name="Grigoriev I.V."/>
            <person name="Minto R.E."/>
            <person name="Hibbett D.S."/>
        </authorList>
    </citation>
    <scope>NUCLEOTIDE SEQUENCE [LARGE SCALE GENOMIC DNA]</scope>
    <source>
        <strain evidence="1 2">ATCC 64428</strain>
    </source>
</reference>